<dbReference type="EMBL" id="CP097095">
    <property type="protein sequence ID" value="UQF80410.1"/>
    <property type="molecule type" value="Genomic_DNA"/>
</dbReference>
<evidence type="ECO:0000256" key="1">
    <source>
        <dbReference type="SAM" id="MobiDB-lite"/>
    </source>
</evidence>
<dbReference type="InterPro" id="IPR046357">
    <property type="entry name" value="PPIase_dom_sf"/>
</dbReference>
<evidence type="ECO:0000313" key="3">
    <source>
        <dbReference type="EMBL" id="UQF80410.1"/>
    </source>
</evidence>
<keyword evidence="2" id="KW-0812">Transmembrane</keyword>
<proteinExistence type="predicted"/>
<evidence type="ECO:0008006" key="5">
    <source>
        <dbReference type="Google" id="ProtNLM"/>
    </source>
</evidence>
<keyword evidence="2" id="KW-0472">Membrane</keyword>
<reference evidence="3" key="1">
    <citation type="submission" date="2022-05" db="EMBL/GenBank/DDBJ databases">
        <title>Using nanopore sequencing to obtain complete genomes from saliva samples.</title>
        <authorList>
            <person name="Baker J.L."/>
        </authorList>
    </citation>
    <scope>NUCLEOTIDE SEQUENCE</scope>
    <source>
        <strain evidence="3">JCVI-JB-Ag32</strain>
    </source>
</reference>
<gene>
    <name evidence="3" type="ORF">M3I41_03830</name>
</gene>
<dbReference type="AlphaFoldDB" id="A0A9E7AHA0"/>
<evidence type="ECO:0000256" key="2">
    <source>
        <dbReference type="SAM" id="Phobius"/>
    </source>
</evidence>
<keyword evidence="2" id="KW-1133">Transmembrane helix</keyword>
<dbReference type="Proteomes" id="UP000830236">
    <property type="component" value="Chromosome"/>
</dbReference>
<feature type="transmembrane region" description="Helical" evidence="2">
    <location>
        <begin position="36"/>
        <end position="56"/>
    </location>
</feature>
<dbReference type="SUPFAM" id="SSF54534">
    <property type="entry name" value="FKBP-like"/>
    <property type="match status" value="1"/>
</dbReference>
<dbReference type="GO" id="GO:0003755">
    <property type="term" value="F:peptidyl-prolyl cis-trans isomerase activity"/>
    <property type="evidence" value="ECO:0007669"/>
    <property type="project" value="InterPro"/>
</dbReference>
<dbReference type="KEGG" id="agh:M3I41_03830"/>
<name>A0A9E7AHA0_9ACTO</name>
<evidence type="ECO:0000313" key="4">
    <source>
        <dbReference type="Proteomes" id="UP000830236"/>
    </source>
</evidence>
<protein>
    <recommendedName>
        <fullName evidence="5">Peptidylprolyl isomerase</fullName>
    </recommendedName>
</protein>
<dbReference type="Gene3D" id="3.10.50.40">
    <property type="match status" value="1"/>
</dbReference>
<organism evidence="3 4">
    <name type="scientific">Actinomyces graevenitzii</name>
    <dbReference type="NCBI Taxonomy" id="55565"/>
    <lineage>
        <taxon>Bacteria</taxon>
        <taxon>Bacillati</taxon>
        <taxon>Actinomycetota</taxon>
        <taxon>Actinomycetes</taxon>
        <taxon>Actinomycetales</taxon>
        <taxon>Actinomycetaceae</taxon>
        <taxon>Actinomyces</taxon>
    </lineage>
</organism>
<accession>A0A9E7AHA0</accession>
<feature type="region of interest" description="Disordered" evidence="1">
    <location>
        <begin position="339"/>
        <end position="372"/>
    </location>
</feature>
<sequence>MEQQPRSARSANDPTNVTQAQRVVTATLGRKRPKGIWFLLGAIVLVALMVIVPVLVSGGHDPQMSSAKATDAQLSADAPLADAMTISGNVGAIPVLNLKHPLSPVDKVIKDELVKGTGRALVKGQGMLLNLATFSGQDGKNTTVGGRGVRLYSGLLDEKVGQTLLNNLEGVKEGSRLVLRAPVTNNGATTEEITVVDVLPTVATGTPASADASAPKVTVGTDQVTVALSGVAEPTQSQIYSLLVGKGEQVRADSTVIARYSLINWKDSKVISSSWNPADAPGVIDMSNTLKGVAEHLVDVPVGSRVLLTLPSEQARGDGAVAMVIDVLAIDHSGNASATATATANSDNNVQVTVSPSALPSASPSKTASKRK</sequence>